<dbReference type="Gene3D" id="3.40.50.410">
    <property type="entry name" value="von Willebrand factor, type A domain"/>
    <property type="match status" value="1"/>
</dbReference>
<organism evidence="2 3">
    <name type="scientific">Candidatus Sungiibacteriota bacterium</name>
    <dbReference type="NCBI Taxonomy" id="2750080"/>
    <lineage>
        <taxon>Bacteria</taxon>
        <taxon>Candidatus Sungiibacteriota</taxon>
    </lineage>
</organism>
<comment type="caution">
    <text evidence="2">The sequence shown here is derived from an EMBL/GenBank/DDBJ whole genome shotgun (WGS) entry which is preliminary data.</text>
</comment>
<gene>
    <name evidence="2" type="ORF">HY473_01010</name>
</gene>
<dbReference type="PANTHER" id="PTHR24020">
    <property type="entry name" value="COLLAGEN ALPHA"/>
    <property type="match status" value="1"/>
</dbReference>
<dbReference type="EMBL" id="JACQMI010000005">
    <property type="protein sequence ID" value="MBI4132666.1"/>
    <property type="molecule type" value="Genomic_DNA"/>
</dbReference>
<accession>A0A932YYM6</accession>
<protein>
    <submittedName>
        <fullName evidence="2">VWA domain-containing protein</fullName>
    </submittedName>
</protein>
<dbReference type="InterPro" id="IPR036465">
    <property type="entry name" value="vWFA_dom_sf"/>
</dbReference>
<evidence type="ECO:0000259" key="1">
    <source>
        <dbReference type="PROSITE" id="PS50234"/>
    </source>
</evidence>
<dbReference type="PANTHER" id="PTHR24020:SF20">
    <property type="entry name" value="PH DOMAIN-CONTAINING PROTEIN"/>
    <property type="match status" value="1"/>
</dbReference>
<dbReference type="InterPro" id="IPR050525">
    <property type="entry name" value="ECM_Assembly_Org"/>
</dbReference>
<evidence type="ECO:0000313" key="2">
    <source>
        <dbReference type="EMBL" id="MBI4132666.1"/>
    </source>
</evidence>
<evidence type="ECO:0000313" key="3">
    <source>
        <dbReference type="Proteomes" id="UP000756703"/>
    </source>
</evidence>
<reference evidence="2" key="1">
    <citation type="submission" date="2020-07" db="EMBL/GenBank/DDBJ databases">
        <title>Huge and variable diversity of episymbiotic CPR bacteria and DPANN archaea in groundwater ecosystems.</title>
        <authorList>
            <person name="He C.Y."/>
            <person name="Keren R."/>
            <person name="Whittaker M."/>
            <person name="Farag I.F."/>
            <person name="Doudna J."/>
            <person name="Cate J.H.D."/>
            <person name="Banfield J.F."/>
        </authorList>
    </citation>
    <scope>NUCLEOTIDE SEQUENCE</scope>
    <source>
        <strain evidence="2">NC_groundwater_1225_Ag_S-0.1um_56_177</strain>
    </source>
</reference>
<proteinExistence type="predicted"/>
<dbReference type="Proteomes" id="UP000756703">
    <property type="component" value="Unassembled WGS sequence"/>
</dbReference>
<dbReference type="SUPFAM" id="SSF53300">
    <property type="entry name" value="vWA-like"/>
    <property type="match status" value="1"/>
</dbReference>
<dbReference type="CDD" id="cd00198">
    <property type="entry name" value="vWFA"/>
    <property type="match status" value="1"/>
</dbReference>
<dbReference type="AlphaFoldDB" id="A0A932YYM6"/>
<sequence>MNIKRKIAFSLVIGAAVAASIPLVAAFEAHIISVMAQIESRLFLNPIPDIDFGTAFPQEKFDKGFTVTLASTFLNDPTLDDLEYVLRQKPKCQADDPTAPIQHPPVTEDGQGNFVCPQGSTEMPLLCPYLSKSEETGDGTEGENDGATIPPFHGLPGPWTLQTTLAYQTVGRLIKSGQDTADEWNIDLKVPCFRGQCAQDWPAFVSTESGSTTITASNYEADPANESKLWGCDLWLEVTATSAPPGGGCTEQLDLMLVLDRSGSIDSTELQTLKNAANAFVTALGPSAGGVHIGQTSFSTTGTLDLHLTDVEADVHTAINALVSGGFTNLKEGIELATGELDNAHVHERPAIPDVMVVITDGAPNRPTSIAVATSTAAAAADAARAASIEIFVVGVGVSSSTETYLKADIADSPAHYFPAGDFDDLQAILEDLPVCQ</sequence>
<dbReference type="PROSITE" id="PS50234">
    <property type="entry name" value="VWFA"/>
    <property type="match status" value="1"/>
</dbReference>
<dbReference type="Pfam" id="PF00092">
    <property type="entry name" value="VWA"/>
    <property type="match status" value="1"/>
</dbReference>
<dbReference type="InterPro" id="IPR002035">
    <property type="entry name" value="VWF_A"/>
</dbReference>
<name>A0A932YYM6_9BACT</name>
<feature type="domain" description="VWFA" evidence="1">
    <location>
        <begin position="254"/>
        <end position="433"/>
    </location>
</feature>
<dbReference type="SMART" id="SM00327">
    <property type="entry name" value="VWA"/>
    <property type="match status" value="1"/>
</dbReference>